<evidence type="ECO:0000313" key="4">
    <source>
        <dbReference type="Proteomes" id="UP000032141"/>
    </source>
</evidence>
<dbReference type="Pfam" id="PF04827">
    <property type="entry name" value="Plant_tran"/>
    <property type="match status" value="1"/>
</dbReference>
<keyword evidence="4" id="KW-1185">Reference proteome</keyword>
<evidence type="ECO:0000259" key="2">
    <source>
        <dbReference type="PROSITE" id="PS50090"/>
    </source>
</evidence>
<dbReference type="STRING" id="109376.A0A0D3C9U8"/>
<dbReference type="InterPro" id="IPR006912">
    <property type="entry name" value="Harbinger_derived_prot"/>
</dbReference>
<feature type="domain" description="Myb-like" evidence="2">
    <location>
        <begin position="54"/>
        <end position="125"/>
    </location>
</feature>
<dbReference type="Gramene" id="Bo5g017620.1">
    <property type="protein sequence ID" value="Bo5g017620.1"/>
    <property type="gene ID" value="Bo5g017620"/>
</dbReference>
<reference evidence="3 4" key="1">
    <citation type="journal article" date="2014" name="Genome Biol.">
        <title>Transcriptome and methylome profiling reveals relics of genome dominance in the mesopolyploid Brassica oleracea.</title>
        <authorList>
            <person name="Parkin I.A."/>
            <person name="Koh C."/>
            <person name="Tang H."/>
            <person name="Robinson S.J."/>
            <person name="Kagale S."/>
            <person name="Clarke W.E."/>
            <person name="Town C.D."/>
            <person name="Nixon J."/>
            <person name="Krishnakumar V."/>
            <person name="Bidwell S.L."/>
            <person name="Denoeud F."/>
            <person name="Belcram H."/>
            <person name="Links M.G."/>
            <person name="Just J."/>
            <person name="Clarke C."/>
            <person name="Bender T."/>
            <person name="Huebert T."/>
            <person name="Mason A.S."/>
            <person name="Pires J.C."/>
            <person name="Barker G."/>
            <person name="Moore J."/>
            <person name="Walley P.G."/>
            <person name="Manoli S."/>
            <person name="Batley J."/>
            <person name="Edwards D."/>
            <person name="Nelson M.N."/>
            <person name="Wang X."/>
            <person name="Paterson A.H."/>
            <person name="King G."/>
            <person name="Bancroft I."/>
            <person name="Chalhoub B."/>
            <person name="Sharpe A.G."/>
        </authorList>
    </citation>
    <scope>NUCLEOTIDE SEQUENCE</scope>
    <source>
        <strain evidence="3 4">cv. TO1000</strain>
    </source>
</reference>
<organism evidence="3 4">
    <name type="scientific">Brassica oleracea var. oleracea</name>
    <dbReference type="NCBI Taxonomy" id="109376"/>
    <lineage>
        <taxon>Eukaryota</taxon>
        <taxon>Viridiplantae</taxon>
        <taxon>Streptophyta</taxon>
        <taxon>Embryophyta</taxon>
        <taxon>Tracheophyta</taxon>
        <taxon>Spermatophyta</taxon>
        <taxon>Magnoliopsida</taxon>
        <taxon>eudicotyledons</taxon>
        <taxon>Gunneridae</taxon>
        <taxon>Pentapetalae</taxon>
        <taxon>rosids</taxon>
        <taxon>malvids</taxon>
        <taxon>Brassicales</taxon>
        <taxon>Brassicaceae</taxon>
        <taxon>Brassiceae</taxon>
        <taxon>Brassica</taxon>
    </lineage>
</organism>
<evidence type="ECO:0000313" key="3">
    <source>
        <dbReference type="EnsemblPlants" id="Bo5g017620.1"/>
    </source>
</evidence>
<dbReference type="EnsemblPlants" id="Bo5g017620.1">
    <property type="protein sequence ID" value="Bo5g017620.1"/>
    <property type="gene ID" value="Bo5g017620"/>
</dbReference>
<dbReference type="Proteomes" id="UP000032141">
    <property type="component" value="Chromosome C5"/>
</dbReference>
<feature type="compositionally biased region" description="Basic and acidic residues" evidence="1">
    <location>
        <begin position="192"/>
        <end position="201"/>
    </location>
</feature>
<accession>A0A0D3C9U8</accession>
<name>A0A0D3C9U8_BRAOL</name>
<dbReference type="AlphaFoldDB" id="A0A0D3C9U8"/>
<proteinExistence type="predicted"/>
<feature type="region of interest" description="Disordered" evidence="1">
    <location>
        <begin position="192"/>
        <end position="218"/>
    </location>
</feature>
<evidence type="ECO:0000256" key="1">
    <source>
        <dbReference type="SAM" id="MobiDB-lite"/>
    </source>
</evidence>
<reference evidence="3" key="2">
    <citation type="submission" date="2015-03" db="UniProtKB">
        <authorList>
            <consortium name="EnsemblPlants"/>
        </authorList>
    </citation>
    <scope>IDENTIFICATION</scope>
</reference>
<dbReference type="PANTHER" id="PTHR45023:SF4">
    <property type="entry name" value="GLYCINE-RICH PROTEIN-RELATED"/>
    <property type="match status" value="1"/>
</dbReference>
<dbReference type="PROSITE" id="PS50090">
    <property type="entry name" value="MYB_LIKE"/>
    <property type="match status" value="1"/>
</dbReference>
<dbReference type="InterPro" id="IPR001005">
    <property type="entry name" value="SANT/Myb"/>
</dbReference>
<dbReference type="PANTHER" id="PTHR45023">
    <property type="match status" value="1"/>
</dbReference>
<sequence length="374" mass="42672">MYSYPSSQTSKFVEVLNSQQSISFGNYEDSVSLSSSQAPYLGTLRTEDGGETGTECRERRKWTHEDDILLISSWLNTSKDPVVSNDQRSGVFWTRITAYFAASQKVSGCKQREASHCKQRWHKINDLVCKFCGAYETATRERSSGQNENDVLKLAHEIFYNNHKKKILLEHAWKELKNDQKWCELSSAKNEGSSKKRKCEDGADSSNSQATETMRPPGVKATKARAIINLFGDGYLRRPTPDDLQCLLHIRELRGFPGMIGSIDCTLNDINVLDRSHVFDDTINGQAPQVNFSVNGREYHLAYYLTDDIYPKWVTFIQSIPIPQGPKAVLFAQRQEVVRKDVERAFGVLQDRFAIVKNPSHFWDKIKIENIMRA</sequence>
<dbReference type="HOGENOM" id="CLU_012390_5_3_1"/>
<protein>
    <recommendedName>
        <fullName evidence="2">Myb-like domain-containing protein</fullName>
    </recommendedName>
</protein>